<dbReference type="Pfam" id="PF13920">
    <property type="entry name" value="zf-C3HC4_3"/>
    <property type="match status" value="1"/>
</dbReference>
<evidence type="ECO:0000256" key="1">
    <source>
        <dbReference type="ARBA" id="ARBA00004123"/>
    </source>
</evidence>
<dbReference type="Gene3D" id="2.30.30.380">
    <property type="entry name" value="Zn-finger domain of Sec23/24"/>
    <property type="match status" value="1"/>
</dbReference>
<dbReference type="CDD" id="cd16784">
    <property type="entry name" value="mRING-HC-C2H2C4_MDM4"/>
    <property type="match status" value="1"/>
</dbReference>
<feature type="domain" description="RanBP2-type" evidence="13">
    <location>
        <begin position="378"/>
        <end position="407"/>
    </location>
</feature>
<dbReference type="InterPro" id="IPR013083">
    <property type="entry name" value="Znf_RING/FYVE/PHD"/>
</dbReference>
<dbReference type="InterPro" id="IPR036885">
    <property type="entry name" value="SWIB_MDM2_dom_sf"/>
</dbReference>
<dbReference type="RefSeq" id="XP_039238222.1">
    <property type="nucleotide sequence ID" value="XM_039382288.1"/>
</dbReference>
<dbReference type="PANTHER" id="PTHR46858:SF12">
    <property type="entry name" value="PROTEIN MDM4"/>
    <property type="match status" value="1"/>
</dbReference>
<dbReference type="Gene3D" id="3.30.40.10">
    <property type="entry name" value="Zinc/RING finger domain, C3HC4 (zinc finger)"/>
    <property type="match status" value="1"/>
</dbReference>
<evidence type="ECO:0000256" key="10">
    <source>
        <dbReference type="ARBA" id="ARBA00032090"/>
    </source>
</evidence>
<dbReference type="GeneID" id="114001667"/>
<feature type="domain" description="DM2" evidence="14">
    <location>
        <begin position="112"/>
        <end position="195"/>
    </location>
</feature>
<name>A0A6J2ISU9_9PASS</name>
<dbReference type="PIRSF" id="PIRSF006748">
    <property type="entry name" value="p53_MDM_2/4"/>
    <property type="match status" value="1"/>
</dbReference>
<dbReference type="PIRSF" id="PIRSF500699">
    <property type="entry name" value="MDM4"/>
    <property type="match status" value="1"/>
</dbReference>
<proteinExistence type="inferred from homology"/>
<reference evidence="16" key="1">
    <citation type="submission" date="2025-08" db="UniProtKB">
        <authorList>
            <consortium name="RefSeq"/>
        </authorList>
    </citation>
    <scope>IDENTIFICATION</scope>
    <source>
        <tissue evidence="16">Muscle</tissue>
    </source>
</reference>
<dbReference type="GO" id="GO:0051726">
    <property type="term" value="P:regulation of cell cycle"/>
    <property type="evidence" value="ECO:0007669"/>
    <property type="project" value="InterPro"/>
</dbReference>
<evidence type="ECO:0000313" key="15">
    <source>
        <dbReference type="Proteomes" id="UP000504627"/>
    </source>
</evidence>
<evidence type="ECO:0000256" key="2">
    <source>
        <dbReference type="ARBA" id="ARBA00005803"/>
    </source>
</evidence>
<dbReference type="PROSITE" id="PS50199">
    <property type="entry name" value="ZF_RANBP2_2"/>
    <property type="match status" value="1"/>
</dbReference>
<dbReference type="AlphaFoldDB" id="A0A6J2ISU9"/>
<keyword evidence="4" id="KW-0479">Metal-binding</keyword>
<sequence>MPQPGVLFLECGLRKCTFSPPGPFPQPGSSRGSPPRPAPFERATQSPEHRREAQSLPGAARDRNPGIIAPGYPSSSDGRCCYQLLTATMSSPSPAQHPAAENTCRITLGQAHQVRPRLPLLRILQAAGAQGDTFTLKEVMHYLGQYIMVRQLYDKRQQHMVYCGGDELGELLGLESFSVKDPSPLYDMLKRNLTAAALTDAAQTLPKEQSVDKPSQDQLKFSQEEGSDAGTTEGEESKASALSTSEQNCDTCEDKDLIENLSKSKKPKLDLVFEEWDVAGLPWWFLGNLRSNYESRSNGSTDIQTNQDIDTAIVSDTTDDLWFLNECPLDQGSAGLKVNVLDCEEVKEGDTKVTEQVCLNDLEDSQCLSDDTDTEGASEGCWQCTKCKKFNSPGKRYCYRCWALRKGWYSDWPKLAHSLSLSSIAAMKNKEEEEEDEGIDVPDCKRTMSAPAGPPTRMFGVEPKPPPCGSIESLDLARAHESKESLLSLAESKKEEEIESLESIKTLLSPCCLCQLRPRDGNIVHGRTAHLVACFRCAKMLKKRRSPCPVCRKEIEMVIRIFMG</sequence>
<evidence type="ECO:0000313" key="16">
    <source>
        <dbReference type="RefSeq" id="XP_039238222.1"/>
    </source>
</evidence>
<evidence type="ECO:0000256" key="8">
    <source>
        <dbReference type="ARBA" id="ARBA00030149"/>
    </source>
</evidence>
<dbReference type="PANTHER" id="PTHR46858">
    <property type="entry name" value="OS05G0521000 PROTEIN"/>
    <property type="match status" value="1"/>
</dbReference>
<dbReference type="Gene3D" id="1.10.245.10">
    <property type="entry name" value="SWIB/MDM2 domain"/>
    <property type="match status" value="1"/>
</dbReference>
<evidence type="ECO:0000256" key="9">
    <source>
        <dbReference type="ARBA" id="ARBA00031309"/>
    </source>
</evidence>
<dbReference type="SUPFAM" id="SSF90209">
    <property type="entry name" value="Ran binding protein zinc finger-like"/>
    <property type="match status" value="1"/>
</dbReference>
<keyword evidence="15" id="KW-1185">Reference proteome</keyword>
<dbReference type="GO" id="GO:0043066">
    <property type="term" value="P:negative regulation of apoptotic process"/>
    <property type="evidence" value="ECO:0007669"/>
    <property type="project" value="InterPro"/>
</dbReference>
<dbReference type="GO" id="GO:0002039">
    <property type="term" value="F:p53 binding"/>
    <property type="evidence" value="ECO:0007669"/>
    <property type="project" value="TreeGrafter"/>
</dbReference>
<evidence type="ECO:0000256" key="5">
    <source>
        <dbReference type="ARBA" id="ARBA00022771"/>
    </source>
</evidence>
<evidence type="ECO:0000259" key="13">
    <source>
        <dbReference type="PROSITE" id="PS50199"/>
    </source>
</evidence>
<feature type="region of interest" description="Disordered" evidence="12">
    <location>
        <begin position="19"/>
        <end position="72"/>
    </location>
</feature>
<dbReference type="PROSITE" id="PS01358">
    <property type="entry name" value="ZF_RANBP2_1"/>
    <property type="match status" value="1"/>
</dbReference>
<dbReference type="PROSITE" id="PS51925">
    <property type="entry name" value="SWIB_MDM2"/>
    <property type="match status" value="1"/>
</dbReference>
<dbReference type="Proteomes" id="UP000504627">
    <property type="component" value="Unplaced"/>
</dbReference>
<dbReference type="GO" id="GO:0005634">
    <property type="term" value="C:nucleus"/>
    <property type="evidence" value="ECO:0007669"/>
    <property type="project" value="UniProtKB-SubCell"/>
</dbReference>
<dbReference type="InParanoid" id="A0A6J2ISU9"/>
<dbReference type="InterPro" id="IPR015458">
    <property type="entry name" value="MDM4"/>
</dbReference>
<dbReference type="SUPFAM" id="SSF47592">
    <property type="entry name" value="SWIB/MDM2 domain"/>
    <property type="match status" value="1"/>
</dbReference>
<evidence type="ECO:0000256" key="12">
    <source>
        <dbReference type="SAM" id="MobiDB-lite"/>
    </source>
</evidence>
<gene>
    <name evidence="16" type="primary">MDM4</name>
</gene>
<dbReference type="CTD" id="4194"/>
<evidence type="ECO:0000256" key="3">
    <source>
        <dbReference type="ARBA" id="ARBA00016815"/>
    </source>
</evidence>
<evidence type="ECO:0000256" key="6">
    <source>
        <dbReference type="ARBA" id="ARBA00022833"/>
    </source>
</evidence>
<protein>
    <recommendedName>
        <fullName evidence="3">Protein Mdm4</fullName>
    </recommendedName>
    <alternativeName>
        <fullName evidence="10">Double minute 4 protein</fullName>
    </alternativeName>
    <alternativeName>
        <fullName evidence="9">Mdm2-like p53-binding protein</fullName>
    </alternativeName>
    <alternativeName>
        <fullName evidence="8">p53-binding protein Mdm4</fullName>
    </alternativeName>
</protein>
<evidence type="ECO:0000256" key="11">
    <source>
        <dbReference type="PROSITE-ProRule" id="PRU00322"/>
    </source>
</evidence>
<keyword evidence="7" id="KW-0539">Nucleus</keyword>
<dbReference type="InterPro" id="IPR016495">
    <property type="entry name" value="p53_neg-reg_MDM_2/4"/>
</dbReference>
<dbReference type="GO" id="GO:0008270">
    <property type="term" value="F:zinc ion binding"/>
    <property type="evidence" value="ECO:0007669"/>
    <property type="project" value="UniProtKB-KW"/>
</dbReference>
<dbReference type="InterPro" id="IPR001876">
    <property type="entry name" value="Znf_RanBP2"/>
</dbReference>
<comment type="subcellular location">
    <subcellularLocation>
        <location evidence="1">Nucleus</location>
    </subcellularLocation>
</comment>
<evidence type="ECO:0000259" key="14">
    <source>
        <dbReference type="PROSITE" id="PS51925"/>
    </source>
</evidence>
<comment type="similarity">
    <text evidence="2">Belongs to the MDM2/MDM4 family.</text>
</comment>
<organism evidence="15 16">
    <name type="scientific">Pipra filicauda</name>
    <name type="common">Wire-tailed manakin</name>
    <dbReference type="NCBI Taxonomy" id="649802"/>
    <lineage>
        <taxon>Eukaryota</taxon>
        <taxon>Metazoa</taxon>
        <taxon>Chordata</taxon>
        <taxon>Craniata</taxon>
        <taxon>Vertebrata</taxon>
        <taxon>Euteleostomi</taxon>
        <taxon>Archelosauria</taxon>
        <taxon>Archosauria</taxon>
        <taxon>Dinosauria</taxon>
        <taxon>Saurischia</taxon>
        <taxon>Theropoda</taxon>
        <taxon>Coelurosauria</taxon>
        <taxon>Aves</taxon>
        <taxon>Neognathae</taxon>
        <taxon>Neoaves</taxon>
        <taxon>Telluraves</taxon>
        <taxon>Australaves</taxon>
        <taxon>Passeriformes</taxon>
        <taxon>Pipridae</taxon>
        <taxon>Pipra</taxon>
    </lineage>
</organism>
<keyword evidence="5 11" id="KW-0863">Zinc-finger</keyword>
<dbReference type="GO" id="GO:0010468">
    <property type="term" value="P:regulation of gene expression"/>
    <property type="evidence" value="ECO:0007669"/>
    <property type="project" value="TreeGrafter"/>
</dbReference>
<dbReference type="CDD" id="cd17673">
    <property type="entry name" value="MDM4"/>
    <property type="match status" value="1"/>
</dbReference>
<evidence type="ECO:0000256" key="7">
    <source>
        <dbReference type="ARBA" id="ARBA00023242"/>
    </source>
</evidence>
<dbReference type="InterPro" id="IPR003121">
    <property type="entry name" value="SWIB_MDM2_domain"/>
</dbReference>
<keyword evidence="6" id="KW-0862">Zinc</keyword>
<feature type="region of interest" description="Disordered" evidence="12">
    <location>
        <begin position="204"/>
        <end position="246"/>
    </location>
</feature>
<evidence type="ECO:0000256" key="4">
    <source>
        <dbReference type="ARBA" id="ARBA00022723"/>
    </source>
</evidence>
<dbReference type="GO" id="GO:0016567">
    <property type="term" value="P:protein ubiquitination"/>
    <property type="evidence" value="ECO:0007669"/>
    <property type="project" value="TreeGrafter"/>
</dbReference>
<dbReference type="GO" id="GO:0061630">
    <property type="term" value="F:ubiquitin protein ligase activity"/>
    <property type="evidence" value="ECO:0007669"/>
    <property type="project" value="TreeGrafter"/>
</dbReference>
<accession>A0A6J2ISU9</accession>
<dbReference type="InterPro" id="IPR036443">
    <property type="entry name" value="Znf_RanBP2_sf"/>
</dbReference>